<evidence type="ECO:0000313" key="2">
    <source>
        <dbReference type="Proteomes" id="UP000009340"/>
    </source>
</evidence>
<dbReference type="InterPro" id="IPR012334">
    <property type="entry name" value="Pectin_lyas_fold"/>
</dbReference>
<comment type="caution">
    <text evidence="1">The sequence shown here is derived from an EMBL/GenBank/DDBJ whole genome shotgun (WGS) entry which is preliminary data.</text>
</comment>
<dbReference type="Proteomes" id="UP000009340">
    <property type="component" value="Unassembled WGS sequence"/>
</dbReference>
<accession>K8AFJ8</accession>
<sequence>MFPVSVPSIPDTNWRCVGRLNGYPVYDVRNWGLVGDDFTDNTANFIQMLSKINTDYVTLEFPSGIFRYTDLGKITKNRITLAGKGSMQTILKCMNSSSDHTAFDIDAWPDPINPSQPYVDSFNLRGIHIEGNSSTLNVIVAQGIARCIWEDVSVWGTKSTGTGIAMKSVQLGRFSNLMCSKYRNLSGPTVNAPQLGMLLTVGTRAGGGEGSPTNNNFISLYMEGLARGLNMMWGDGNQFLGGSCETNSEYGTNINSNCRFNTFIGMGNENLNASTGDFVDRGRYTKFLNCYSSQRFVAQGFNGLIDGGYFELIEVQSVAIGYEVKNVVVKNWNTGSGGFTDSGSGTRKRSIYDIKLSSFINTTDVRTAATMSLTPVTGGTRGTWVNDTRLPCTVYIQGTASITQAMVSRDGNAVNIPTSSIQAVRLEAGDTITLTWSSSGPGPTLSRRAHTEG</sequence>
<dbReference type="InterPro" id="IPR011050">
    <property type="entry name" value="Pectin_lyase_fold/virulence"/>
</dbReference>
<protein>
    <recommendedName>
        <fullName evidence="3">Pectate lyase superfamily protein domain-containing protein</fullName>
    </recommendedName>
</protein>
<evidence type="ECO:0000313" key="1">
    <source>
        <dbReference type="EMBL" id="CCJ73017.1"/>
    </source>
</evidence>
<proteinExistence type="predicted"/>
<reference evidence="1" key="1">
    <citation type="submission" date="2012-07" db="EMBL/GenBank/DDBJ databases">
        <authorList>
            <person name="Cummings C."/>
        </authorList>
    </citation>
    <scope>NUCLEOTIDE SEQUENCE</scope>
    <source>
        <strain evidence="1">1330</strain>
    </source>
</reference>
<evidence type="ECO:0008006" key="3">
    <source>
        <dbReference type="Google" id="ProtNLM"/>
    </source>
</evidence>
<gene>
    <name evidence="1" type="ORF">BN137_2388</name>
</gene>
<name>K8AFJ8_9ENTR</name>
<dbReference type="Gene3D" id="2.160.20.10">
    <property type="entry name" value="Single-stranded right-handed beta-helix, Pectin lyase-like"/>
    <property type="match status" value="1"/>
</dbReference>
<organism evidence="1 2">
    <name type="scientific">Cronobacter condimenti 1330</name>
    <dbReference type="NCBI Taxonomy" id="1073999"/>
    <lineage>
        <taxon>Bacteria</taxon>
        <taxon>Pseudomonadati</taxon>
        <taxon>Pseudomonadota</taxon>
        <taxon>Gammaproteobacteria</taxon>
        <taxon>Enterobacterales</taxon>
        <taxon>Enterobacteriaceae</taxon>
        <taxon>Cronobacter</taxon>
    </lineage>
</organism>
<dbReference type="AlphaFoldDB" id="K8AFJ8"/>
<dbReference type="EMBL" id="CAKW01000085">
    <property type="protein sequence ID" value="CCJ73017.1"/>
    <property type="molecule type" value="Genomic_DNA"/>
</dbReference>
<dbReference type="SUPFAM" id="SSF51126">
    <property type="entry name" value="Pectin lyase-like"/>
    <property type="match status" value="1"/>
</dbReference>